<proteinExistence type="predicted"/>
<organism evidence="1 2">
    <name type="scientific">Castanea mollissima</name>
    <name type="common">Chinese chestnut</name>
    <dbReference type="NCBI Taxonomy" id="60419"/>
    <lineage>
        <taxon>Eukaryota</taxon>
        <taxon>Viridiplantae</taxon>
        <taxon>Streptophyta</taxon>
        <taxon>Embryophyta</taxon>
        <taxon>Tracheophyta</taxon>
        <taxon>Spermatophyta</taxon>
        <taxon>Magnoliopsida</taxon>
        <taxon>eudicotyledons</taxon>
        <taxon>Gunneridae</taxon>
        <taxon>Pentapetalae</taxon>
        <taxon>rosids</taxon>
        <taxon>fabids</taxon>
        <taxon>Fagales</taxon>
        <taxon>Fagaceae</taxon>
        <taxon>Castanea</taxon>
    </lineage>
</organism>
<accession>A0A8J4QW04</accession>
<comment type="caution">
    <text evidence="1">The sequence shown here is derived from an EMBL/GenBank/DDBJ whole genome shotgun (WGS) entry which is preliminary data.</text>
</comment>
<dbReference type="Proteomes" id="UP000737018">
    <property type="component" value="Unassembled WGS sequence"/>
</dbReference>
<protein>
    <submittedName>
        <fullName evidence="1">Uncharacterized protein</fullName>
    </submittedName>
</protein>
<evidence type="ECO:0000313" key="2">
    <source>
        <dbReference type="Proteomes" id="UP000737018"/>
    </source>
</evidence>
<dbReference type="AlphaFoldDB" id="A0A8J4QW04"/>
<dbReference type="EMBL" id="JRKL02003785">
    <property type="protein sequence ID" value="KAF3954219.1"/>
    <property type="molecule type" value="Genomic_DNA"/>
</dbReference>
<name>A0A8J4QW04_9ROSI</name>
<gene>
    <name evidence="1" type="ORF">CMV_020413</name>
</gene>
<keyword evidence="2" id="KW-1185">Reference proteome</keyword>
<evidence type="ECO:0000313" key="1">
    <source>
        <dbReference type="EMBL" id="KAF3954219.1"/>
    </source>
</evidence>
<sequence length="118" mass="13730">MLLTFHQEICKQSAILGSCAAFNITYKVLLKIFWLTHLSFLCTWNCIRNGEDHHLVSQSNSKTCVYWLAKGSQQIAYKRLNVLCRDYSEYMSLILQDIEEIREMMAQSSNSSCILLRK</sequence>
<reference evidence="1" key="1">
    <citation type="submission" date="2020-03" db="EMBL/GenBank/DDBJ databases">
        <title>Castanea mollissima Vanexum genome sequencing.</title>
        <authorList>
            <person name="Staton M."/>
        </authorList>
    </citation>
    <scope>NUCLEOTIDE SEQUENCE</scope>
    <source>
        <tissue evidence="1">Leaf</tissue>
    </source>
</reference>